<gene>
    <name evidence="16" type="ORF">AAFF_G00211200</name>
</gene>
<feature type="domain" description="VWFA" evidence="15">
    <location>
        <begin position="1689"/>
        <end position="1874"/>
    </location>
</feature>
<dbReference type="FunFam" id="3.40.50.410:FF:000052">
    <property type="entry name" value="collagen alpha-2(VI) chain isoform X1"/>
    <property type="match status" value="1"/>
</dbReference>
<feature type="compositionally biased region" description="Basic and acidic residues" evidence="13">
    <location>
        <begin position="458"/>
        <end position="481"/>
    </location>
</feature>
<keyword evidence="2" id="KW-0964">Secreted</keyword>
<sequence>MRFCTTNVHEHSIRMMSLVHIVALLCSLLVGARAQEERPKFKECPVDLFFVLDTSESVALRKHPPDFYIDQIKNFTKIFIDELKDTRQPCDRYLTWNSGALHYSDDIVLVRELSDLNKDRDKLKKDVDDIVYIGKGTYTDCAIKRGIAELLMGGSHYHENKYIVVVTDGHPINGYKEPCGGLQEAANEARQHGIKVFSVAITPEQEDARLSVIATDMNYRQNFTAADGVMSTQLKTIHTIIDMITNETKDVCCSFDCHAKGGPTGPDGDPGSKGETGKPGMPGEKGDIGDVGNPGDPGPIGYQGMKGDKGKRGDKGERGHKGYKGDKGHRGIDGSDGRKGESGFPGLAGIRRDALHTLRGPVPPGMLVLPACLEILGKMGSQEDQETMVHLETRVNQDQGEPTETKEREAMMVHQEKKDLLEKGERMVRRVNKVPVETEDPEESWVIQAQGGNRVGRGHLDLTESRERKDRGESKDPLETEGRWVGGEKMALQEMALQDAMASKVILALEEIQESREERVPLDPKEMMGSLVTREQIMTRLEILALKVQRATGDQKEIRDHPGHLDEGVLISESIGANNFALAKDFIVTVIDRLMKDQQVKFGINESRVGVVQYSGTKAQEVVRLGDQNIKTLMELKRAVKDLRWIAEATYTGEALEFSLTNLIDRLKPEKSVVLVLTDGRSDTNRDKVPLNVLCNKGIRVGGLGIKDYTGRMVNPEQINDIACVNDPVRPGFPFVLNNFADLLDDAFLQNLTTQICQDKKCPTYTCPISFSASTDIAIMMDSSASVGSKNFDVTRKFTKNLVERFLTANRSNHGEVRVAVAQYSRQTTMEADFSNDYTEVAGKIDIMNFQNAATDVTGALNFAIEKFKSSGNRKKKLLVFSDGRSQGVTERVIQKRVQEVQAAGIELYVLSVGSQVNEVNLRNLVSRGKCRWIERLGDQAAAAMQWGWAAGGGGIMGVPGKGMCAREWGAQLVIQSHSKVPGRPEQRHYRAFHSDGGIIHLGAYHCEKEQLGLSQVQLQVIASDSVVLTDCGRSFHQRGVRTEKRRDREERLPGTRRDGADSLPEEAEQRGLAGVSPDVTSRAWTRSWVAVSGEERSDPPDVVEGELAGKIECPINLYFVIDSSETIALQESPPGSLVDNIMEFTDKFVENLHDGDYKGLVQITWSVGGLHFSQVQEIISNITTKQIFLSNRLKIQYMGMGTYIDCALRAMTEEMSKDKLKPKTIQFAVVITDGHVTGNPCGGIKVTAERARDEGIKIFAVAATKNVDETGMREIASSPADLYRDDFTAVNMSLQRPSIITSTFNRIIKTMTHQAFQECYALKCLETDGPPGPKGHRGNKGAKGDSGDPGPRGEKGRQGDPGIEGPIGHPGSKGDPGHKGEKGEFGSAGKKGVAGLAGRNGTDGQKGKIGRIGAPGCKGDPGDKGPDGYPGDVGESGLAGTEGEKGDPGRPGRLGPPGPDGEPGPKGGHGSPGAPGIPGDKGPAGIAGRNGPKGEPGRRGDFGFKGKQGPSGAKGEKGEYGPEGLRGLPGESGNKGGKGDNGLPGPRGPPGDQGERGRNGSLGDPGDSGPRGDPGPAGPKGDHGRAGFSYPGPRGATGDRGGKGVPGPRGGRGDCGPKGGPGTKGIPGEVAEPGPVGEPGQRGPRGDPGKDGDPGPEGDPGLTDCDVVNYIRETCGCCDCEKRCGPLDIIFVIDSSESVGLTNFTLEKNFVISTINRLGSIASDPNSETGTRVGVVQYSHSGTFQAIRLNDSKIDSLATFKDEVKKLQWIAGGTWTPSAVKYAYDQLIQGSRRANVTVVVITDGRSDPRDDDSLLTSLCNDDSVNVNAIGIGDIFNQEEENESLMSIACQKSNRVMSMRRFADLVAEEFLDKIEDVLCPGSPRGGLNHAERVQILELGLAWGSEAEAEKRTCNVEPPWNGYPLFEALAEEGISTPVPSSLLGVTNMLSSLKDEQLPNIYGKAVASLAYTAQRAKFSIGDERQQWTQLFIDSFKVVIEGKLDATKYTQILEENLRPSARQLKMGRWVTFQHDNDPKHTAGKTTQWLKDRKAGKTWSMGRRRSVPGKQSGEHREEWGWIHKEHEQRPVDLVFLLDGSERIGVENFRRAREFVDTVARRVTLAQSDDDALHTRVALLQYGNENEQHVAFPLTYDLNVVSDSLANMTYMDSSSNVGTAIIYAVNNIVIGGNNRLARRHAELSFVFITDGVTGSKSLKEGVDAMRSSEAVPTVIAMGTDVDEVVLKKLALEDESAIFKGQDFLHLSSPSFFDRFIRTTPVHSKLCRLPSPFPGADSQSPPRWHSRPEPTLARRGIEPRSFFRTTSLRGNLFCTSCTAPRQRVVTTWGRSRAVRSQGSIGGRGDLGEGKVNCRRSSTKGNWTYKRHWEHTEQRTMATILSSSSARISADRATPACCSCLPAPPPPLPLTLDGVVLGHFCLVVIVEAVDGLPFHVFFQVGLSVHHSPGVDLIQAPLFLHGGHDLAHHLHSLLLLPRQTLPPVGGAPRTPSAPLVIALLLLHREGQTGGAEGSEVTICASYGIVIEGRYLSARWLHPRALMGTPGRIPQLTRRYEITCL</sequence>
<evidence type="ECO:0000256" key="1">
    <source>
        <dbReference type="ARBA" id="ARBA00004498"/>
    </source>
</evidence>
<feature type="region of interest" description="Disordered" evidence="13">
    <location>
        <begin position="1039"/>
        <end position="1079"/>
    </location>
</feature>
<dbReference type="PRINTS" id="PR00453">
    <property type="entry name" value="VWFADOMAIN"/>
</dbReference>
<feature type="compositionally biased region" description="Basic and acidic residues" evidence="13">
    <location>
        <begin position="1376"/>
        <end position="1385"/>
    </location>
</feature>
<feature type="chain" id="PRO_5041957859" description="Collagen alpha-2(VI) chain" evidence="14">
    <location>
        <begin position="35"/>
        <end position="2572"/>
    </location>
</feature>
<evidence type="ECO:0000256" key="2">
    <source>
        <dbReference type="ARBA" id="ARBA00022525"/>
    </source>
</evidence>
<keyword evidence="7" id="KW-0176">Collagen</keyword>
<dbReference type="PANTHER" id="PTHR24020:SF29">
    <property type="entry name" value="COLLAGEN ALPHA-2(VI) CHAIN"/>
    <property type="match status" value="1"/>
</dbReference>
<dbReference type="InterPro" id="IPR002035">
    <property type="entry name" value="VWF_A"/>
</dbReference>
<dbReference type="Pfam" id="PF01391">
    <property type="entry name" value="Collagen"/>
    <property type="match status" value="2"/>
</dbReference>
<feature type="domain" description="VWFA" evidence="15">
    <location>
        <begin position="572"/>
        <end position="752"/>
    </location>
</feature>
<feature type="region of interest" description="Disordered" evidence="13">
    <location>
        <begin position="260"/>
        <end position="345"/>
    </location>
</feature>
<organism evidence="16 17">
    <name type="scientific">Aldrovandia affinis</name>
    <dbReference type="NCBI Taxonomy" id="143900"/>
    <lineage>
        <taxon>Eukaryota</taxon>
        <taxon>Metazoa</taxon>
        <taxon>Chordata</taxon>
        <taxon>Craniata</taxon>
        <taxon>Vertebrata</taxon>
        <taxon>Euteleostomi</taxon>
        <taxon>Actinopterygii</taxon>
        <taxon>Neopterygii</taxon>
        <taxon>Teleostei</taxon>
        <taxon>Notacanthiformes</taxon>
        <taxon>Halosauridae</taxon>
        <taxon>Aldrovandia</taxon>
    </lineage>
</organism>
<keyword evidence="17" id="KW-1185">Reference proteome</keyword>
<evidence type="ECO:0000256" key="5">
    <source>
        <dbReference type="ARBA" id="ARBA00022737"/>
    </source>
</evidence>
<dbReference type="GO" id="GO:0007155">
    <property type="term" value="P:cell adhesion"/>
    <property type="evidence" value="ECO:0007669"/>
    <property type="project" value="UniProtKB-KW"/>
</dbReference>
<evidence type="ECO:0000259" key="15">
    <source>
        <dbReference type="PROSITE" id="PS50234"/>
    </source>
</evidence>
<keyword evidence="5" id="KW-0677">Repeat</keyword>
<feature type="compositionally biased region" description="Basic and acidic residues" evidence="13">
    <location>
        <begin position="1343"/>
        <end position="1359"/>
    </location>
</feature>
<comment type="caution">
    <text evidence="16">The sequence shown here is derived from an EMBL/GenBank/DDBJ whole genome shotgun (WGS) entry which is preliminary data.</text>
</comment>
<evidence type="ECO:0000256" key="8">
    <source>
        <dbReference type="ARBA" id="ARBA00023180"/>
    </source>
</evidence>
<comment type="similarity">
    <text evidence="11">Belongs to the type VI collagen family.</text>
</comment>
<dbReference type="CDD" id="cd01450">
    <property type="entry name" value="vWFA_subfamily_ECM"/>
    <property type="match status" value="1"/>
</dbReference>
<name>A0AAD7SWJ8_9TELE</name>
<dbReference type="FunFam" id="3.40.50.410:FF:000027">
    <property type="entry name" value="collagen alpha-2(VI) chain isoform X1"/>
    <property type="match status" value="1"/>
</dbReference>
<dbReference type="EMBL" id="JAINUG010000028">
    <property type="protein sequence ID" value="KAJ8410079.1"/>
    <property type="molecule type" value="Genomic_DNA"/>
</dbReference>
<evidence type="ECO:0000256" key="9">
    <source>
        <dbReference type="ARBA" id="ARBA00023278"/>
    </source>
</evidence>
<evidence type="ECO:0000256" key="10">
    <source>
        <dbReference type="ARBA" id="ARBA00043858"/>
    </source>
</evidence>
<feature type="compositionally biased region" description="Basic and acidic residues" evidence="13">
    <location>
        <begin position="1496"/>
        <end position="1505"/>
    </location>
</feature>
<feature type="compositionally biased region" description="Basic and acidic residues" evidence="13">
    <location>
        <begin position="1041"/>
        <end position="1061"/>
    </location>
</feature>
<feature type="region of interest" description="Disordered" evidence="13">
    <location>
        <begin position="455"/>
        <end position="481"/>
    </location>
</feature>
<dbReference type="PROSITE" id="PS50234">
    <property type="entry name" value="VWFA"/>
    <property type="match status" value="6"/>
</dbReference>
<comment type="function">
    <text evidence="10">Collagen VI acts as a cell-binding protein.</text>
</comment>
<feature type="domain" description="VWFA" evidence="15">
    <location>
        <begin position="1117"/>
        <end position="1308"/>
    </location>
</feature>
<dbReference type="SMART" id="SM00327">
    <property type="entry name" value="VWA"/>
    <property type="match status" value="6"/>
</dbReference>
<dbReference type="GO" id="GO:0003676">
    <property type="term" value="F:nucleic acid binding"/>
    <property type="evidence" value="ECO:0007669"/>
    <property type="project" value="InterPro"/>
</dbReference>
<feature type="compositionally biased region" description="Gly residues" evidence="13">
    <location>
        <begin position="1534"/>
        <end position="1543"/>
    </location>
</feature>
<feature type="domain" description="VWFA" evidence="15">
    <location>
        <begin position="2088"/>
        <end position="2270"/>
    </location>
</feature>
<reference evidence="16" key="1">
    <citation type="journal article" date="2023" name="Science">
        <title>Genome structures resolve the early diversification of teleost fishes.</title>
        <authorList>
            <person name="Parey E."/>
            <person name="Louis A."/>
            <person name="Montfort J."/>
            <person name="Bouchez O."/>
            <person name="Roques C."/>
            <person name="Iampietro C."/>
            <person name="Lluch J."/>
            <person name="Castinel A."/>
            <person name="Donnadieu C."/>
            <person name="Desvignes T."/>
            <person name="Floi Bucao C."/>
            <person name="Jouanno E."/>
            <person name="Wen M."/>
            <person name="Mejri S."/>
            <person name="Dirks R."/>
            <person name="Jansen H."/>
            <person name="Henkel C."/>
            <person name="Chen W.J."/>
            <person name="Zahm M."/>
            <person name="Cabau C."/>
            <person name="Klopp C."/>
            <person name="Thompson A.W."/>
            <person name="Robinson-Rechavi M."/>
            <person name="Braasch I."/>
            <person name="Lecointre G."/>
            <person name="Bobe J."/>
            <person name="Postlethwait J.H."/>
            <person name="Berthelot C."/>
            <person name="Roest Crollius H."/>
            <person name="Guiguen Y."/>
        </authorList>
    </citation>
    <scope>NUCLEOTIDE SEQUENCE</scope>
    <source>
        <strain evidence="16">NC1722</strain>
    </source>
</reference>
<evidence type="ECO:0000256" key="14">
    <source>
        <dbReference type="SAM" id="SignalP"/>
    </source>
</evidence>
<feature type="compositionally biased region" description="Basic and acidic residues" evidence="13">
    <location>
        <begin position="306"/>
        <end position="341"/>
    </location>
</feature>
<proteinExistence type="inferred from homology"/>
<evidence type="ECO:0000256" key="11">
    <source>
        <dbReference type="ARBA" id="ARBA00044000"/>
    </source>
</evidence>
<evidence type="ECO:0000256" key="12">
    <source>
        <dbReference type="ARBA" id="ARBA00070549"/>
    </source>
</evidence>
<evidence type="ECO:0000313" key="16">
    <source>
        <dbReference type="EMBL" id="KAJ8410079.1"/>
    </source>
</evidence>
<dbReference type="InterPro" id="IPR036397">
    <property type="entry name" value="RNaseH_sf"/>
</dbReference>
<feature type="compositionally biased region" description="Gly residues" evidence="13">
    <location>
        <begin position="1604"/>
        <end position="1626"/>
    </location>
</feature>
<feature type="signal peptide" evidence="14">
    <location>
        <begin position="1"/>
        <end position="34"/>
    </location>
</feature>
<feature type="domain" description="VWFA" evidence="15">
    <location>
        <begin position="47"/>
        <end position="244"/>
    </location>
</feature>
<keyword evidence="9" id="KW-0379">Hydroxylation</keyword>
<comment type="subcellular location">
    <subcellularLocation>
        <location evidence="1">Secreted</location>
        <location evidence="1">Extracellular space</location>
        <location evidence="1">Extracellular matrix</location>
    </subcellularLocation>
</comment>
<dbReference type="InterPro" id="IPR050525">
    <property type="entry name" value="ECM_Assembly_Org"/>
</dbReference>
<evidence type="ECO:0000256" key="6">
    <source>
        <dbReference type="ARBA" id="ARBA00022889"/>
    </source>
</evidence>
<keyword evidence="4 14" id="KW-0732">Signal</keyword>
<evidence type="ECO:0000313" key="17">
    <source>
        <dbReference type="Proteomes" id="UP001221898"/>
    </source>
</evidence>
<dbReference type="PANTHER" id="PTHR24020">
    <property type="entry name" value="COLLAGEN ALPHA"/>
    <property type="match status" value="1"/>
</dbReference>
<dbReference type="Pfam" id="PF00092">
    <property type="entry name" value="VWA"/>
    <property type="match status" value="6"/>
</dbReference>
<feature type="domain" description="VWFA" evidence="15">
    <location>
        <begin position="776"/>
        <end position="927"/>
    </location>
</feature>
<keyword evidence="8" id="KW-0325">Glycoprotein</keyword>
<dbReference type="InterPro" id="IPR008160">
    <property type="entry name" value="Collagen"/>
</dbReference>
<dbReference type="InterPro" id="IPR036465">
    <property type="entry name" value="vWFA_dom_sf"/>
</dbReference>
<dbReference type="Gene3D" id="3.40.50.410">
    <property type="entry name" value="von Willebrand factor, type A domain"/>
    <property type="match status" value="6"/>
</dbReference>
<evidence type="ECO:0000256" key="4">
    <source>
        <dbReference type="ARBA" id="ARBA00022729"/>
    </source>
</evidence>
<feature type="compositionally biased region" description="Basic and acidic residues" evidence="13">
    <location>
        <begin position="1645"/>
        <end position="1654"/>
    </location>
</feature>
<dbReference type="GO" id="GO:0005581">
    <property type="term" value="C:collagen trimer"/>
    <property type="evidence" value="ECO:0007669"/>
    <property type="project" value="UniProtKB-KW"/>
</dbReference>
<dbReference type="GO" id="GO:0005615">
    <property type="term" value="C:extracellular space"/>
    <property type="evidence" value="ECO:0007669"/>
    <property type="project" value="TreeGrafter"/>
</dbReference>
<dbReference type="Gene3D" id="3.30.420.10">
    <property type="entry name" value="Ribonuclease H-like superfamily/Ribonuclease H"/>
    <property type="match status" value="1"/>
</dbReference>
<dbReference type="Proteomes" id="UP001221898">
    <property type="component" value="Unassembled WGS sequence"/>
</dbReference>
<protein>
    <recommendedName>
        <fullName evidence="12">Collagen alpha-2(VI) chain</fullName>
    </recommendedName>
</protein>
<accession>A0AAD7SWJ8</accession>
<dbReference type="SUPFAM" id="SSF53300">
    <property type="entry name" value="vWA-like"/>
    <property type="match status" value="6"/>
</dbReference>
<keyword evidence="3" id="KW-0272">Extracellular matrix</keyword>
<keyword evidence="6" id="KW-0130">Cell adhesion</keyword>
<feature type="region of interest" description="Disordered" evidence="13">
    <location>
        <begin position="1331"/>
        <end position="1662"/>
    </location>
</feature>
<evidence type="ECO:0000256" key="13">
    <source>
        <dbReference type="SAM" id="MobiDB-lite"/>
    </source>
</evidence>
<feature type="compositionally biased region" description="Gly residues" evidence="13">
    <location>
        <begin position="1465"/>
        <end position="1474"/>
    </location>
</feature>
<evidence type="ECO:0000256" key="7">
    <source>
        <dbReference type="ARBA" id="ARBA00023119"/>
    </source>
</evidence>
<dbReference type="FunFam" id="3.40.50.410:FF:000026">
    <property type="entry name" value="Collagen, type VI, alpha 1"/>
    <property type="match status" value="2"/>
</dbReference>
<evidence type="ECO:0000256" key="3">
    <source>
        <dbReference type="ARBA" id="ARBA00022530"/>
    </source>
</evidence>